<evidence type="ECO:0000313" key="1">
    <source>
        <dbReference type="EMBL" id="CAL8132183.1"/>
    </source>
</evidence>
<gene>
    <name evidence="1" type="ORF">ODALV1_LOCUS24511</name>
</gene>
<protein>
    <submittedName>
        <fullName evidence="1">Uncharacterized protein</fullName>
    </submittedName>
</protein>
<dbReference type="Proteomes" id="UP001642540">
    <property type="component" value="Unassembled WGS sequence"/>
</dbReference>
<reference evidence="1 2" key="1">
    <citation type="submission" date="2024-08" db="EMBL/GenBank/DDBJ databases">
        <authorList>
            <person name="Cucini C."/>
            <person name="Frati F."/>
        </authorList>
    </citation>
    <scope>NUCLEOTIDE SEQUENCE [LARGE SCALE GENOMIC DNA]</scope>
</reference>
<evidence type="ECO:0000313" key="2">
    <source>
        <dbReference type="Proteomes" id="UP001642540"/>
    </source>
</evidence>
<accession>A0ABP1RPF0</accession>
<name>A0ABP1RPF0_9HEXA</name>
<comment type="caution">
    <text evidence="1">The sequence shown here is derived from an EMBL/GenBank/DDBJ whole genome shotgun (WGS) entry which is preliminary data.</text>
</comment>
<sequence>MNCVKWKLSCDFVSFPLENYCIVNILNTRTFITMFHQSFQSNQLPKHLLILVMFLHVFNSQFVPVQSSLFPNIIVEMTKQFQRVLSKELAMTDFISVFNSHAILGGGVAFENSSQTWLYKTDCKIMEANTCAEEITSVVRLINETFGEHMNKIDLMISMTMNVSTIIKLGDANSFNKIKLPEFPLKIFVNLHENTKCEDLVGIGYGTWDTLVNTERWMTIYPTTKKGFGYPESLIPCSGKAMSQPINKADFLVLNLKFGNTIGVTESYGLFEKRMNSLHENNVRFARHNLHFTVTKKLQTIYYPTPKAVGDDEGHRQLLMKYAERWTTEKGKKIVIQAPFFEPESITEFSLGTFIESNTCSNFNTEIKNLQWYVPSALAAISEHFDALIIKHGMFIFLHLNGIILIFHKNHFDERYIRFYRSIENVKLWESTTNLRIVEDT</sequence>
<dbReference type="EMBL" id="CAXLJM020000092">
    <property type="protein sequence ID" value="CAL8132183.1"/>
    <property type="molecule type" value="Genomic_DNA"/>
</dbReference>
<organism evidence="1 2">
    <name type="scientific">Orchesella dallaii</name>
    <dbReference type="NCBI Taxonomy" id="48710"/>
    <lineage>
        <taxon>Eukaryota</taxon>
        <taxon>Metazoa</taxon>
        <taxon>Ecdysozoa</taxon>
        <taxon>Arthropoda</taxon>
        <taxon>Hexapoda</taxon>
        <taxon>Collembola</taxon>
        <taxon>Entomobryomorpha</taxon>
        <taxon>Entomobryoidea</taxon>
        <taxon>Orchesellidae</taxon>
        <taxon>Orchesellinae</taxon>
        <taxon>Orchesella</taxon>
    </lineage>
</organism>
<proteinExistence type="predicted"/>
<keyword evidence="2" id="KW-1185">Reference proteome</keyword>